<feature type="repeat" description="LDL-receptor class B" evidence="17">
    <location>
        <begin position="1986"/>
        <end position="2028"/>
    </location>
</feature>
<feature type="repeat" description="LDL-receptor class B" evidence="17">
    <location>
        <begin position="3921"/>
        <end position="3964"/>
    </location>
</feature>
<keyword evidence="2" id="KW-1003">Cell membrane</keyword>
<feature type="disulfide bond" evidence="15">
    <location>
        <begin position="928"/>
        <end position="946"/>
    </location>
</feature>
<dbReference type="SUPFAM" id="SSF57196">
    <property type="entry name" value="EGF/Laminin"/>
    <property type="match status" value="5"/>
</dbReference>
<feature type="repeat" description="LDL-receptor class B" evidence="17">
    <location>
        <begin position="2302"/>
        <end position="2344"/>
    </location>
</feature>
<feature type="disulfide bond" evidence="15">
    <location>
        <begin position="3415"/>
        <end position="3433"/>
    </location>
</feature>
<keyword evidence="7" id="KW-0677">Repeat</keyword>
<feature type="disulfide bond" evidence="15">
    <location>
        <begin position="3709"/>
        <end position="3724"/>
    </location>
</feature>
<dbReference type="Pfam" id="PF14670">
    <property type="entry name" value="FXa_inhibition"/>
    <property type="match status" value="1"/>
</dbReference>
<feature type="disulfide bond" evidence="15">
    <location>
        <begin position="2808"/>
        <end position="2820"/>
    </location>
</feature>
<dbReference type="GO" id="GO:0005041">
    <property type="term" value="F:low-density lipoprotein particle receptor activity"/>
    <property type="evidence" value="ECO:0007669"/>
    <property type="project" value="TreeGrafter"/>
</dbReference>
<dbReference type="PROSITE" id="PS01209">
    <property type="entry name" value="LDLRA_1"/>
    <property type="match status" value="13"/>
</dbReference>
<feature type="domain" description="EGF-like" evidence="20">
    <location>
        <begin position="4177"/>
        <end position="4213"/>
    </location>
</feature>
<keyword evidence="16" id="KW-0862">Zinc</keyword>
<dbReference type="FunFam" id="4.10.400.10:FF:000007">
    <property type="entry name" value="Low density lipoprotein receptor-related protein 1"/>
    <property type="match status" value="1"/>
</dbReference>
<feature type="disulfide bond" evidence="15">
    <location>
        <begin position="3690"/>
        <end position="3702"/>
    </location>
</feature>
<feature type="repeat" description="LDL-receptor class B" evidence="17">
    <location>
        <begin position="1321"/>
        <end position="1369"/>
    </location>
</feature>
<dbReference type="GO" id="GO:0043235">
    <property type="term" value="C:receptor complex"/>
    <property type="evidence" value="ECO:0007669"/>
    <property type="project" value="TreeGrafter"/>
</dbReference>
<feature type="disulfide bond" evidence="15">
    <location>
        <begin position="3491"/>
        <end position="3503"/>
    </location>
</feature>
<dbReference type="InterPro" id="IPR049883">
    <property type="entry name" value="NOTCH1_EGF-like"/>
</dbReference>
<feature type="disulfide bond" evidence="15">
    <location>
        <begin position="2580"/>
        <end position="2595"/>
    </location>
</feature>
<dbReference type="InterPro" id="IPR000742">
    <property type="entry name" value="EGF"/>
</dbReference>
<feature type="disulfide bond" evidence="15">
    <location>
        <begin position="2486"/>
        <end position="2504"/>
    </location>
</feature>
<dbReference type="InterPro" id="IPR046938">
    <property type="entry name" value="DNA_clamp_sf"/>
</dbReference>
<feature type="disulfide bond" evidence="15">
    <location>
        <begin position="2690"/>
        <end position="2708"/>
    </location>
</feature>
<feature type="repeat" description="LDL-receptor class B" evidence="17">
    <location>
        <begin position="380"/>
        <end position="424"/>
    </location>
</feature>
<feature type="repeat" description="LDL-receptor class B" evidence="17">
    <location>
        <begin position="1232"/>
        <end position="1277"/>
    </location>
</feature>
<dbReference type="Pfam" id="PF07645">
    <property type="entry name" value="EGF_CA"/>
    <property type="match status" value="3"/>
</dbReference>
<accession>A0A7F5RBS3</accession>
<dbReference type="SMART" id="SM00192">
    <property type="entry name" value="LDLa"/>
    <property type="match status" value="30"/>
</dbReference>
<keyword evidence="12 23" id="KW-0675">Receptor</keyword>
<feature type="disulfide bond" evidence="14">
    <location>
        <begin position="4165"/>
        <end position="4174"/>
    </location>
</feature>
<feature type="repeat" description="LDL-receptor class B" evidence="17">
    <location>
        <begin position="3059"/>
        <end position="3101"/>
    </location>
</feature>
<dbReference type="FunFam" id="2.10.25.10:FF:000009">
    <property type="entry name" value="Low-density lipoprotein receptor isoform 1"/>
    <property type="match status" value="1"/>
</dbReference>
<evidence type="ECO:0000256" key="3">
    <source>
        <dbReference type="ARBA" id="ARBA00022536"/>
    </source>
</evidence>
<dbReference type="SUPFAM" id="SSF57424">
    <property type="entry name" value="LDL receptor-like module"/>
    <property type="match status" value="29"/>
</dbReference>
<keyword evidence="23" id="KW-0449">Lipoprotein</keyword>
<evidence type="ECO:0000256" key="14">
    <source>
        <dbReference type="PROSITE-ProRule" id="PRU00076"/>
    </source>
</evidence>
<proteinExistence type="predicted"/>
<comment type="subcellular location">
    <subcellularLocation>
        <location evidence="1">Cell membrane</location>
        <topology evidence="1">Single-pass type I membrane protein</topology>
    </subcellularLocation>
</comment>
<dbReference type="Gene3D" id="2.10.25.10">
    <property type="entry name" value="Laminin"/>
    <property type="match status" value="12"/>
</dbReference>
<feature type="disulfide bond" evidence="15">
    <location>
        <begin position="2438"/>
        <end position="2450"/>
    </location>
</feature>
<evidence type="ECO:0000256" key="2">
    <source>
        <dbReference type="ARBA" id="ARBA00022475"/>
    </source>
</evidence>
<dbReference type="Pfam" id="PF00057">
    <property type="entry name" value="Ldl_recept_a"/>
    <property type="match status" value="27"/>
</dbReference>
<feature type="disulfide bond" evidence="15">
    <location>
        <begin position="2535"/>
        <end position="2550"/>
    </location>
</feature>
<feature type="disulfide bond" evidence="14">
    <location>
        <begin position="4384"/>
        <end position="4401"/>
    </location>
</feature>
<dbReference type="SMART" id="SM00179">
    <property type="entry name" value="EGF_CA"/>
    <property type="match status" value="10"/>
</dbReference>
<dbReference type="SMART" id="SM00181">
    <property type="entry name" value="EGF"/>
    <property type="match status" value="27"/>
</dbReference>
<dbReference type="InterPro" id="IPR022648">
    <property type="entry name" value="Pr_cel_nuc_antig_N"/>
</dbReference>
<dbReference type="FunFam" id="2.120.10.30:FF:000035">
    <property type="entry name" value="Low-density lipoprotein receptor-related protein 2"/>
    <property type="match status" value="1"/>
</dbReference>
<feature type="domain" description="SWIM-type" evidence="21">
    <location>
        <begin position="4192"/>
        <end position="4223"/>
    </location>
</feature>
<dbReference type="PROSITE" id="PS50026">
    <property type="entry name" value="EGF_3"/>
    <property type="match status" value="8"/>
</dbReference>
<keyword evidence="5 18" id="KW-0812">Transmembrane</keyword>
<dbReference type="PANTHER" id="PTHR22722:SF5">
    <property type="entry name" value="LOW-DENSITY LIPOPROTEIN RECEPTOR-RELATED PROTEIN 1B"/>
    <property type="match status" value="1"/>
</dbReference>
<feature type="disulfide bond" evidence="15">
    <location>
        <begin position="2870"/>
        <end position="2885"/>
    </location>
</feature>
<feature type="disulfide bond" evidence="14">
    <location>
        <begin position="4255"/>
        <end position="4265"/>
    </location>
</feature>
<dbReference type="FunFam" id="4.10.400.10:FF:000034">
    <property type="entry name" value="Low-density lipoprotein receptor-related protein 2"/>
    <property type="match status" value="3"/>
</dbReference>
<evidence type="ECO:0000259" key="21">
    <source>
        <dbReference type="PROSITE" id="PS50966"/>
    </source>
</evidence>
<dbReference type="Gene3D" id="4.10.1220.10">
    <property type="entry name" value="EGF-type module"/>
    <property type="match status" value="1"/>
</dbReference>
<feature type="disulfide bond" evidence="15">
    <location>
        <begin position="3655"/>
        <end position="3673"/>
    </location>
</feature>
<dbReference type="FunFam" id="4.10.400.10:FF:000078">
    <property type="entry name" value="low-density lipoprotein receptor-related protein 2"/>
    <property type="match status" value="1"/>
</dbReference>
<dbReference type="FunFam" id="4.10.400.10:FF:000005">
    <property type="entry name" value="low-density lipoprotein receptor-related protein 1B"/>
    <property type="match status" value="1"/>
</dbReference>
<feature type="disulfide bond" evidence="15">
    <location>
        <begin position="3614"/>
        <end position="3632"/>
    </location>
</feature>
<feature type="repeat" description="LDL-receptor class B" evidence="17">
    <location>
        <begin position="1551"/>
        <end position="1593"/>
    </location>
</feature>
<dbReference type="PRINTS" id="PR00261">
    <property type="entry name" value="LDLRECEPTOR"/>
</dbReference>
<dbReference type="InterPro" id="IPR051221">
    <property type="entry name" value="LDLR-related"/>
</dbReference>
<dbReference type="CTD" id="4035"/>
<keyword evidence="13" id="KW-0325">Glycoprotein</keyword>
<organism evidence="22 23">
    <name type="scientific">Agrilus planipennis</name>
    <name type="common">Emerald ash borer</name>
    <name type="synonym">Agrilus marcopoli</name>
    <dbReference type="NCBI Taxonomy" id="224129"/>
    <lineage>
        <taxon>Eukaryota</taxon>
        <taxon>Metazoa</taxon>
        <taxon>Ecdysozoa</taxon>
        <taxon>Arthropoda</taxon>
        <taxon>Hexapoda</taxon>
        <taxon>Insecta</taxon>
        <taxon>Pterygota</taxon>
        <taxon>Neoptera</taxon>
        <taxon>Endopterygota</taxon>
        <taxon>Coleoptera</taxon>
        <taxon>Polyphaga</taxon>
        <taxon>Elateriformia</taxon>
        <taxon>Buprestoidea</taxon>
        <taxon>Buprestidae</taxon>
        <taxon>Agrilinae</taxon>
        <taxon>Agrilus</taxon>
    </lineage>
</organism>
<feature type="domain" description="EGF-like" evidence="20">
    <location>
        <begin position="4251"/>
        <end position="4283"/>
    </location>
</feature>
<dbReference type="InterPro" id="IPR011042">
    <property type="entry name" value="6-blade_b-propeller_TolB-like"/>
</dbReference>
<dbReference type="Gene3D" id="3.10.150.10">
    <property type="entry name" value="DNA Polymerase III, subunit A, domain 2"/>
    <property type="match status" value="1"/>
</dbReference>
<feature type="domain" description="EGF-like" evidence="20">
    <location>
        <begin position="4414"/>
        <end position="4450"/>
    </location>
</feature>
<evidence type="ECO:0000256" key="9">
    <source>
        <dbReference type="ARBA" id="ARBA00022989"/>
    </source>
</evidence>
<feature type="disulfide bond" evidence="15">
    <location>
        <begin position="3607"/>
        <end position="3619"/>
    </location>
</feature>
<gene>
    <name evidence="23" type="primary">LOC108738263</name>
</gene>
<dbReference type="InParanoid" id="A0A7F5RBS3"/>
<evidence type="ECO:0000256" key="12">
    <source>
        <dbReference type="ARBA" id="ARBA00023170"/>
    </source>
</evidence>
<feature type="disulfide bond" evidence="15">
    <location>
        <begin position="3648"/>
        <end position="3660"/>
    </location>
</feature>
<feature type="disulfide bond" evidence="15">
    <location>
        <begin position="3455"/>
        <end position="3473"/>
    </location>
</feature>
<dbReference type="PROSITE" id="PS50966">
    <property type="entry name" value="ZF_SWIM"/>
    <property type="match status" value="1"/>
</dbReference>
<dbReference type="GeneID" id="108738263"/>
<feature type="disulfide bond" evidence="15">
    <location>
        <begin position="2498"/>
        <end position="2513"/>
    </location>
</feature>
<feature type="disulfide bond" evidence="15">
    <location>
        <begin position="2858"/>
        <end position="2876"/>
    </location>
</feature>
<evidence type="ECO:0000259" key="20">
    <source>
        <dbReference type="PROSITE" id="PS50026"/>
    </source>
</evidence>
<dbReference type="InterPro" id="IPR023415">
    <property type="entry name" value="LDLR_class-A_CS"/>
</dbReference>
<feature type="disulfide bond" evidence="15">
    <location>
        <begin position="921"/>
        <end position="933"/>
    </location>
</feature>
<feature type="disulfide bond" evidence="14">
    <location>
        <begin position="4203"/>
        <end position="4212"/>
    </location>
</feature>
<feature type="disulfide bond" evidence="14">
    <location>
        <begin position="4380"/>
        <end position="4390"/>
    </location>
</feature>
<feature type="disulfide bond" evidence="15">
    <location>
        <begin position="2652"/>
        <end position="2670"/>
    </location>
</feature>
<evidence type="ECO:0000256" key="13">
    <source>
        <dbReference type="ARBA" id="ARBA00023180"/>
    </source>
</evidence>
<dbReference type="GO" id="GO:0005509">
    <property type="term" value="F:calcium ion binding"/>
    <property type="evidence" value="ECO:0007669"/>
    <property type="project" value="InterPro"/>
</dbReference>
<feature type="repeat" description="LDL-receptor class B" evidence="17">
    <location>
        <begin position="2257"/>
        <end position="2301"/>
    </location>
</feature>
<feature type="repeat" description="LDL-receptor class B" evidence="17">
    <location>
        <begin position="1370"/>
        <end position="1414"/>
    </location>
</feature>
<feature type="disulfide bond" evidence="15">
    <location>
        <begin position="3588"/>
        <end position="3603"/>
    </location>
</feature>
<dbReference type="InterPro" id="IPR007527">
    <property type="entry name" value="Znf_SWIM"/>
</dbReference>
<dbReference type="GO" id="GO:0005886">
    <property type="term" value="C:plasma membrane"/>
    <property type="evidence" value="ECO:0007669"/>
    <property type="project" value="UniProtKB-SubCell"/>
</dbReference>
<feature type="disulfide bond" evidence="14">
    <location>
        <begin position="4403"/>
        <end position="4412"/>
    </location>
</feature>
<feature type="domain" description="EGF-like" evidence="20">
    <location>
        <begin position="4376"/>
        <end position="4413"/>
    </location>
</feature>
<feature type="disulfide bond" evidence="15">
    <location>
        <begin position="2600"/>
        <end position="2612"/>
    </location>
</feature>
<comment type="caution">
    <text evidence="14">Lacks conserved residue(s) required for the propagation of feature annotation.</text>
</comment>
<evidence type="ECO:0000256" key="16">
    <source>
        <dbReference type="PROSITE-ProRule" id="PRU00325"/>
    </source>
</evidence>
<dbReference type="InterPro" id="IPR000033">
    <property type="entry name" value="LDLR_classB_rpt"/>
</dbReference>
<dbReference type="RefSeq" id="XP_025833421.1">
    <property type="nucleotide sequence ID" value="XM_025977636.1"/>
</dbReference>
<feature type="disulfide bond" evidence="15">
    <location>
        <begin position="54"/>
        <end position="69"/>
    </location>
</feature>
<feature type="disulfide bond" evidence="15">
    <location>
        <begin position="3510"/>
        <end position="3525"/>
    </location>
</feature>
<keyword evidence="22" id="KW-1185">Reference proteome</keyword>
<feature type="disulfide bond" evidence="15">
    <location>
        <begin position="3325"/>
        <end position="3337"/>
    </location>
</feature>
<feature type="disulfide bond" evidence="14">
    <location>
        <begin position="4296"/>
        <end position="4306"/>
    </location>
</feature>
<evidence type="ECO:0000256" key="1">
    <source>
        <dbReference type="ARBA" id="ARBA00004251"/>
    </source>
</evidence>
<feature type="disulfide bond" evidence="14">
    <location>
        <begin position="4440"/>
        <end position="4449"/>
    </location>
</feature>
<feature type="transmembrane region" description="Helical" evidence="18">
    <location>
        <begin position="4468"/>
        <end position="4493"/>
    </location>
</feature>
<evidence type="ECO:0000256" key="5">
    <source>
        <dbReference type="ARBA" id="ARBA00022692"/>
    </source>
</evidence>
<evidence type="ECO:0000313" key="23">
    <source>
        <dbReference type="RefSeq" id="XP_025833421.1"/>
    </source>
</evidence>
<dbReference type="OrthoDB" id="9990982at2759"/>
<dbReference type="InterPro" id="IPR009030">
    <property type="entry name" value="Growth_fac_rcpt_cys_sf"/>
</dbReference>
<feature type="repeat" description="LDL-receptor class B" evidence="17">
    <location>
        <begin position="3965"/>
        <end position="4008"/>
    </location>
</feature>
<reference evidence="23" key="1">
    <citation type="submission" date="2025-08" db="UniProtKB">
        <authorList>
            <consortium name="RefSeq"/>
        </authorList>
    </citation>
    <scope>IDENTIFICATION</scope>
    <source>
        <tissue evidence="23">Entire body</tissue>
    </source>
</reference>
<evidence type="ECO:0000256" key="10">
    <source>
        <dbReference type="ARBA" id="ARBA00023136"/>
    </source>
</evidence>
<feature type="disulfide bond" evidence="15">
    <location>
        <begin position="3388"/>
        <end position="3403"/>
    </location>
</feature>
<keyword evidence="6 19" id="KW-0732">Signal</keyword>
<feature type="disulfide bond" evidence="15">
    <location>
        <begin position="2815"/>
        <end position="2833"/>
    </location>
</feature>
<protein>
    <submittedName>
        <fullName evidence="23">Prolow-density lipoprotein receptor-related protein 1</fullName>
    </submittedName>
</protein>
<feature type="repeat" description="LDL-receptor class B" evidence="17">
    <location>
        <begin position="1903"/>
        <end position="1945"/>
    </location>
</feature>
<evidence type="ECO:0000256" key="8">
    <source>
        <dbReference type="ARBA" id="ARBA00022837"/>
    </source>
</evidence>
<feature type="disulfide bond" evidence="14">
    <location>
        <begin position="4317"/>
        <end position="4326"/>
    </location>
</feature>
<sequence>MEVWIPILLFTTLLSNNHASQSVTSRFDDLNTKTCSSVQFQCDDKTCIPDHWRCDSHSDCKDGSDERNCEFQTCRIRQFQCRLTHKCLPIGWMCDGEQDCGTHPLLGPDLSDEDPKQCHEKQSCSWNEARCGDRIECRPLRLFCDGHGDCPDNSDEWDFCLNKTQCEQAHCRFGCKPTLKGPMCFCPDGYRPNGSACVDADECQLENSCAQICKNTVGSFECFCVAGYVKQGTDCIAINVPETEPPSLIFTTKASINRVTLDGKPWPGNSSMSLLNSNALEFSYQGRTICYIHHNVSNASFACADVDDFSKRWIFGKPSIFPDVESIQQIALDWISGNWYFMDDNRDIVVLCTNLLKHCRVILENELNKPRAMALDPTRGYMFFTKWNHEPPMLERCRMDGSERTPLVRTKIVYPYGVAVDYATGHVYWVDTYLDYVERIDNDGKNRKTVIQGVSAQNLYGISVFENRLYVSSWHNDRILELDKVSKKEKTIVENIMRPYNLHVFHKQKQPDVAHPCRNNNGGCPHICVSNWNRAGAAVATCLCAAGYLPTPTGQCTLQTPATFLLIAKSKPASIVGVSTKTKLDVIIPVTNVSHPAAMDFFADEKAIIYFDMNRLTIELVTINNDTPTTILNKGLIGCEGLAVDWMGRNLYYTDDGQGTINVLSLTNYSWHRVLVKNSSMHPLSIALDPKRGMMYWAHWYPLSPTNGSIYRAWMDGTHVEKFISENIHWPTGLTIDLTEKKLYWSDAHLKRIESIDLNGSNRRIELNESLESPFGLALFNRSLYFTEYAKGNVMVLHLDNKSVEAVIDGNGPLYLIKMFDPKSQVGVNDCKIGNHTCTELCLSTPNGAVCACSQTYTSKGGTCVKDEHAPAASNCNENQFACKSNGTCISIKNVCDGLPDCPDGSDESSLTDGPCNNKGCLPNQFRCDGSVCLANYWVCDGDKDCLDGTDEDPQNCRHQCLSGQFSCATTKRCIPSSWKCDGVIDCGAGDNSDEIDCEAVKELLNEASFDCSDSGIQLQAMDNSHKFQCDGRIDCENGFDEHNCSQSKIDNATNHSITPPPELECDHPNRLCDNGTTCVSVERLCDEVNDCADGSDEGLRCSEQMCTLASSICSHECHNSPEGMVCYCPHGWHLLPNKTTCLETHPCELWGVCSQLCHPKRSNYKCACLPGYTLSDDKFTCNSNDPATPYIIFSNRHELKGVDLHDFSAKSLIASLKNTIAVDFYHSDDADMVFWTDIIDDKIYRGTLISGSLSNIEVVVQTGLSTAEGLAVDWIGGNLYWVESNLDQIEVARLNGSFRRTLVAGDMESPRAIALDPRDGLLFWTDWDNSAPRIERCTLAGLDRMIIVRVDKIVGGGWPNGLTLDYDTRRIYWIDARSDSIHTTRYDGSDLREVMRKHESVSHPFAITLYGNYVYWTDWRSNSVVRANKWTGKDLDTIHRTLTQPFDLLVLHPSRQPRGVRPSPCETKNGGCSHLCLLHTNGTYRCDCPHVMRLDIDNRTCVVNERVLLIARNNEIRGIDLLQPYYYMIPTISVPQVLSPSQIDFLSRTKTLYWADYQVSEIKRTGLTSGPTKTLIDTGIIHPNGLAVDWLSNLLFISSTSGIMVCNLEAEYIMKLAGDSGIAVSLAADPANGKLYRISLYDRTANIERSSMDGSRNEVLVSDLSLNAKSLNIDFTTGRLYWINDHSVYFSNRDGKNVQKLNITNDFAILAIAVYQEYIYYAEDDEQSIHVADKISGVDDRILRNSTSNVLSLRIYDPMLQEGSHPCGNNRGGCQHLCLPTSSTEFVCKCATGFMVDKSDPTKCVGAKDFLFYSINWEICGLPLDGNNETEVLGPISRVSMASAIDFLADEDKLFWADSDHGTVKAINRDGTNRTVILEQTELMETISGDWLTGLAIDWAARNMYWSDVKRDVIEVSRLNGASRYVVLYGNIGKNVALAVDPAAGLLVWGGGTKLERAGLDGSNRKLLLNNSASISDVVLDYDNQYIYWCDSESRTIERVRYDGSERTAVLNKSSEYPIAFTIFEDTIYWIDRMHDRGSIKYAPLSNLSDFHSMLKNQRDSLKDIQVFSRKRQNGTNACANDNGGCEHLCLFNGTHPICACPHGYIGSDGKTCKEYESFVMYSRVVSIDSVDISDKNIQNSPYPSIKNNSLMRNAIGLAFDYQHSLLFYSDIQRGSINSVHFNGSGHTIIVEKQGSVEGLAFEQVNRALYWTCNNEATINKVNLTEDGRNASSVETIIRLSQFDKPRGIAVDSCRGRVYWTNWNSLKPSIDRAFLTGFGTESIITTEIRMPNALALDHYAHHLYWADARLDKIERCHYDGSHRVVLVKVVPQHPFAIAVYKNYIFWTDWVLHAVLRANKLTGQDLVWLRKNVAKPMGIVAIANDTDDCLSNPCLTFNGGCEELCAYDSSGEVRCACIEGRVLAEDGKRCFSERSSNCTRESFRCSDGGCVPFQLTCDGVAHCADASDEEAGYCGHRTCPLGWHQCLNKRCIFNNVTCNGEDDCGDNSDEKNCSCKDDDHFKCGSGECIMKKFMCDRDPDCKDLSDEIGCPSVNCVQEMKDTKMINCEKTMVCIHKDWICDGENDCWDNSDERNCTNVTCQWNEFRCLDGRCLPYGVKCNGIDDCKDGKGVNASSDEAECDTNYCEKHQFLCETGVCIPSNLRCNGISDCTDNSDETGCQYQCRADQFRCKNGDCIPVLWQCDTQPDCPDLSDESDHCRDRACGLWEFRCNSTGRCIPKGWVCDGEADCQDRADEGEAGGCAPTTCLPNQFQCADKMCINRLYYCDGDLDCVDGSDEEPHACRKNSQCTPKQYRCVNGNCITRSQMCDGHDDCGDNSDETTDECRKELCDKASGRFQCKNGVCINETMLCNGENDCGDFSDENKCNINECIAAPRPCAQNCTDEKVGYTCSCKEGYKISPKDNHLCDDVDECANRPCSQTCHNTLGSYVCRCVDGYIMKADMHSCRANSTVPAKLMLANRYYIRELTLDGHSTLVAHNLTNAVALDFDLMSECIFWSDVTAAGSSIKRLCKDTPNATAEILHQNTLQNPDGLAVDWIGRNLYWCDKGLDTLEVSSLKGKFRRVLISDGLDEPRAIALDPIRGNMYWTDWGIRVHIGKAAMDGSNPHVIVNSSLGWPNALTIAYDTQELFWADAREDYIAVSDLDGKNIKIIASRSEKLGIPLHHVFAIAVWEEYVYWTDWETKSIGKCLKYSGENCSSLYFTVHRPMDLRVVHPLRQIETQNNPCLKANCSALCLLKPTAPFYTCACPENYELAPDGKSCVSNCTTAHFECKNTYKCIPFWWKCDTQDDCGDGSDEPPGCREFECLPGQFQCENRHCVHPSQLCDGTDDCGDNSDEINCRNYTCLNNQFRCEGDEKVPPRCIPGNKRCDKHKDCRLGEDEADCPPASCSPNQFKCENDKCVPAVWVCDGDNDCGDKSDEMEECRSRTCPRDQFRCNSGRCIPMAWRCDGDSDCAGDEDEPPTCSQPEFHTCDPTYFKCTNNRCIPGRWRCDFDNDCGDGSDEVGCTPRNCSESEFRCTFGRCIRGNLRCDGEYQCEDRSDEIGCQSKCGQNEFQCANPKVCIYIKWKCDGETDCPDGSDEVNCSDACAEGEFKCDNGLCIKDDWRCDGQNDCEDGSDEALHMCSTLACPPGRLRCSNNRCVPLNVVCDGNDDCGDKSDEEQSVCKSEKKCGSHMFRCKNGKCIQMSLRCDKENDCGDDSDEEGCEETACRWNTCSQLCIERKAGHHTCKCAPGYYYDNNNGSCKASGEPGKLVLAAEAELRLMSPYKWENVDQEYGKPILATAPGYKVDYLDVLYGPEQMTAYWTDHQNKRVQSINFSGSKTNHSSSNNRTRVKRANSAIKTVLSGLKEPRGIAVDWVAYRLYIADGNRIVVSDLEGKQTFTLAKDDIQQPRDVVVTPADGLVFWTDWGPPAKIEVSHMDGNMRKILVNVGVLWPTGMAIDYPAKRLYWADAKTTAIESVKFDGTDRQIVRNFQHKMRPYKIEVFEDNVYLSTYQTNNVFRMDKFGRGELFPLAQQLPRLSHILIVQENRQTRNITNRCNKVCDSNEFCLLNPEGATCACADGFIKDNVTCHASTTSAVSCPLNCNNGVCKIVPGQAPKCVCHPLYTGQHCEHYRCSQYCRNKGMCYPDLLASSPDGQPVLKCNCPPQWTGERCESPVNKCKNWCYNNGTCYNVALSVARCNCQPEYTGNRCQHCLDLECLNDGICRRTGEGGNAKSVCDCIQGFRGSNCNVTGCDGYCENGGTCSEGLECTCPPGFAGRRCEKRRGGNMAPNDACHMHCQNGGTCRLGVKEPECECPSRFGGRRCEIDLCTKANRPRECDCSCKNNGTCHQWGDHIICTCEKTWGGKLCEIYMGHDNPCNSYCLNGGLCVIDGLRSTPMCLCPENWGGTSCQTPLKCLQYCKNQGTCYMDSEGMPYCICPPEYEGIQCGTSLTVKTQKSSDNSDSSIFLPLIFSLGILLIVAGAASTAYIIIKRRRPFLHERLQENDFNNPIYQERDTEPFTLDADKSGNFTNPLYESVFNGTGNVKEEKAGLLQGRVDEIPPLTNEDV</sequence>
<dbReference type="SMART" id="SM00135">
    <property type="entry name" value="LY"/>
    <property type="match status" value="35"/>
</dbReference>
<name>A0A7F5RBS3_AGRPL</name>
<dbReference type="InterPro" id="IPR001881">
    <property type="entry name" value="EGF-like_Ca-bd_dom"/>
</dbReference>
<feature type="disulfide bond" evidence="15">
    <location>
        <begin position="3697"/>
        <end position="3715"/>
    </location>
</feature>
<dbReference type="PROSITE" id="PS00010">
    <property type="entry name" value="ASX_HYDROXYL"/>
    <property type="match status" value="2"/>
</dbReference>
<feature type="repeat" description="LDL-receptor class B" evidence="17">
    <location>
        <begin position="741"/>
        <end position="783"/>
    </location>
</feature>
<feature type="chain" id="PRO_5028922005" evidence="19">
    <location>
        <begin position="20"/>
        <end position="4570"/>
    </location>
</feature>
<dbReference type="KEGG" id="apln:108738263"/>
<feature type="repeat" description="LDL-receptor class B" evidence="17">
    <location>
        <begin position="425"/>
        <end position="468"/>
    </location>
</feature>
<feature type="disulfide bond" evidence="15">
    <location>
        <begin position="2766"/>
        <end position="2778"/>
    </location>
</feature>
<feature type="disulfide bond" evidence="15">
    <location>
        <begin position="2479"/>
        <end position="2491"/>
    </location>
</feature>
<keyword evidence="16" id="KW-0479">Metal-binding</keyword>
<feature type="signal peptide" evidence="19">
    <location>
        <begin position="1"/>
        <end position="19"/>
    </location>
</feature>
<dbReference type="Proteomes" id="UP000192223">
    <property type="component" value="Unplaced"/>
</dbReference>
<keyword evidence="11 14" id="KW-1015">Disulfide bond</keyword>
<feature type="disulfide bond" evidence="14">
    <location>
        <begin position="203"/>
        <end position="213"/>
    </location>
</feature>
<dbReference type="FunCoup" id="A0A7F5RBS3">
    <property type="interactions" value="262"/>
</dbReference>
<evidence type="ECO:0000256" key="4">
    <source>
        <dbReference type="ARBA" id="ARBA00022583"/>
    </source>
</evidence>
<dbReference type="PROSITE" id="PS01186">
    <property type="entry name" value="EGF_2"/>
    <property type="match status" value="4"/>
</dbReference>
<dbReference type="CDD" id="cd00112">
    <property type="entry name" value="LDLa"/>
    <property type="match status" value="28"/>
</dbReference>
<dbReference type="FunFam" id="2.120.10.30:FF:000241">
    <property type="entry name" value="Low-density lipoprotein receptor-related protein 6"/>
    <property type="match status" value="6"/>
</dbReference>
<dbReference type="InterPro" id="IPR018097">
    <property type="entry name" value="EGF_Ca-bd_CS"/>
</dbReference>
<keyword evidence="16" id="KW-0863">Zinc-finger</keyword>
<evidence type="ECO:0000256" key="18">
    <source>
        <dbReference type="SAM" id="Phobius"/>
    </source>
</evidence>
<keyword evidence="4" id="KW-0254">Endocytosis</keyword>
<dbReference type="PROSITE" id="PS01187">
    <property type="entry name" value="EGF_CA"/>
    <property type="match status" value="2"/>
</dbReference>
<dbReference type="Gene3D" id="4.10.400.10">
    <property type="entry name" value="Low-density Lipoprotein Receptor"/>
    <property type="match status" value="28"/>
</dbReference>
<feature type="disulfide bond" evidence="15">
    <location>
        <begin position="2607"/>
        <end position="2625"/>
    </location>
</feature>
<dbReference type="Pfam" id="PF00058">
    <property type="entry name" value="Ldl_recept_b"/>
    <property type="match status" value="10"/>
</dbReference>
<feature type="disulfide bond" evidence="15">
    <location>
        <begin position="35"/>
        <end position="47"/>
    </location>
</feature>
<feature type="disulfide bond" evidence="14">
    <location>
        <begin position="4418"/>
        <end position="4428"/>
    </location>
</feature>
<dbReference type="SUPFAM" id="SSF55979">
    <property type="entry name" value="DNA clamp"/>
    <property type="match status" value="1"/>
</dbReference>
<feature type="disulfide bond" evidence="14">
    <location>
        <begin position="4181"/>
        <end position="4191"/>
    </location>
</feature>
<feature type="disulfide bond" evidence="15">
    <location>
        <begin position="3537"/>
        <end position="3555"/>
    </location>
</feature>
<dbReference type="Pfam" id="PF00705">
    <property type="entry name" value="PCNA_N"/>
    <property type="match status" value="1"/>
</dbReference>
<dbReference type="CDD" id="cd00054">
    <property type="entry name" value="EGF_CA"/>
    <property type="match status" value="2"/>
</dbReference>
<dbReference type="GO" id="GO:0006897">
    <property type="term" value="P:endocytosis"/>
    <property type="evidence" value="ECO:0007669"/>
    <property type="project" value="UniProtKB-KW"/>
</dbReference>
<feature type="disulfide bond" evidence="15">
    <location>
        <begin position="2645"/>
        <end position="2657"/>
    </location>
</feature>
<feature type="disulfide bond" evidence="15">
    <location>
        <begin position="2445"/>
        <end position="2463"/>
    </location>
</feature>
<feature type="disulfide bond" evidence="15">
    <location>
        <begin position="3498"/>
        <end position="3516"/>
    </location>
</feature>
<feature type="disulfide bond" evidence="15">
    <location>
        <begin position="3530"/>
        <end position="3542"/>
    </location>
</feature>
<dbReference type="InterPro" id="IPR002172">
    <property type="entry name" value="LDrepeatLR_classA_rpt"/>
</dbReference>
<dbReference type="GO" id="GO:0008270">
    <property type="term" value="F:zinc ion binding"/>
    <property type="evidence" value="ECO:0007669"/>
    <property type="project" value="UniProtKB-KW"/>
</dbReference>
<evidence type="ECO:0000256" key="7">
    <source>
        <dbReference type="ARBA" id="ARBA00022737"/>
    </source>
</evidence>
<feature type="domain" description="EGF-like" evidence="20">
    <location>
        <begin position="4132"/>
        <end position="4175"/>
    </location>
</feature>
<feature type="disulfide bond" evidence="14">
    <location>
        <begin position="4273"/>
        <end position="4282"/>
    </location>
</feature>
<dbReference type="SUPFAM" id="SSF57184">
    <property type="entry name" value="Growth factor receptor domain"/>
    <property type="match status" value="3"/>
</dbReference>
<keyword evidence="10 18" id="KW-0472">Membrane</keyword>
<feature type="repeat" description="LDL-receptor class B" evidence="17">
    <location>
        <begin position="1278"/>
        <end position="1320"/>
    </location>
</feature>
<dbReference type="Gene3D" id="2.120.10.30">
    <property type="entry name" value="TolB, C-terminal domain"/>
    <property type="match status" value="8"/>
</dbReference>
<feature type="disulfide bond" evidence="15">
    <location>
        <begin position="2523"/>
        <end position="2541"/>
    </location>
</feature>
<feature type="disulfide bond" evidence="15">
    <location>
        <begin position="3408"/>
        <end position="3420"/>
    </location>
</feature>
<feature type="disulfide bond" evidence="15">
    <location>
        <begin position="3344"/>
        <end position="3359"/>
    </location>
</feature>
<feature type="disulfide bond" evidence="15">
    <location>
        <begin position="1030"/>
        <end position="1045"/>
    </location>
</feature>
<feature type="repeat" description="LDL-receptor class B" evidence="17">
    <location>
        <begin position="3102"/>
        <end position="3145"/>
    </location>
</feature>
<dbReference type="InterPro" id="IPR036055">
    <property type="entry name" value="LDL_receptor-like_sf"/>
</dbReference>
<evidence type="ECO:0000256" key="6">
    <source>
        <dbReference type="ARBA" id="ARBA00022729"/>
    </source>
</evidence>
<keyword evidence="3 14" id="KW-0245">EGF-like domain</keyword>
<feature type="disulfide bond" evidence="15">
    <location>
        <begin position="42"/>
        <end position="60"/>
    </location>
</feature>
<keyword evidence="8" id="KW-0106">Calcium</keyword>
<dbReference type="PROSITE" id="PS50068">
    <property type="entry name" value="LDLRA_2"/>
    <property type="match status" value="30"/>
</dbReference>
<dbReference type="PANTHER" id="PTHR22722">
    <property type="entry name" value="LOW-DENSITY LIPOPROTEIN RECEPTOR-RELATED PROTEIN 2-RELATED"/>
    <property type="match status" value="1"/>
</dbReference>
<feature type="disulfide bond" evidence="15">
    <location>
        <begin position="3448"/>
        <end position="3460"/>
    </location>
</feature>
<feature type="disulfide bond" evidence="15">
    <location>
        <begin position="2683"/>
        <end position="2695"/>
    </location>
</feature>
<evidence type="ECO:0000256" key="17">
    <source>
        <dbReference type="PROSITE-ProRule" id="PRU00461"/>
    </source>
</evidence>
<evidence type="ECO:0000256" key="19">
    <source>
        <dbReference type="SAM" id="SignalP"/>
    </source>
</evidence>
<evidence type="ECO:0000256" key="15">
    <source>
        <dbReference type="PROSITE-ProRule" id="PRU00124"/>
    </source>
</evidence>
<feature type="disulfide bond" evidence="15">
    <location>
        <begin position="3332"/>
        <end position="3350"/>
    </location>
</feature>
<dbReference type="InterPro" id="IPR000152">
    <property type="entry name" value="EGF-type_Asp/Asn_hydroxyl_site"/>
</dbReference>
<feature type="disulfide bond" evidence="14">
    <location>
        <begin position="4136"/>
        <end position="4146"/>
    </location>
</feature>
<feature type="domain" description="EGF-like" evidence="20">
    <location>
        <begin position="4292"/>
        <end position="4327"/>
    </location>
</feature>
<feature type="disulfide bond" evidence="15">
    <location>
        <begin position="3549"/>
        <end position="3564"/>
    </location>
</feature>
<evidence type="ECO:0000313" key="22">
    <source>
        <dbReference type="Proteomes" id="UP000192223"/>
    </source>
</evidence>
<feature type="domain" description="EGF-like" evidence="20">
    <location>
        <begin position="199"/>
        <end position="236"/>
    </location>
</feature>
<feature type="disulfide bond" evidence="15">
    <location>
        <begin position="2773"/>
        <end position="2791"/>
    </location>
</feature>
<dbReference type="GO" id="GO:0006275">
    <property type="term" value="P:regulation of DNA replication"/>
    <property type="evidence" value="ECO:0007669"/>
    <property type="project" value="InterPro"/>
</dbReference>
<feature type="domain" description="EGF-like" evidence="20">
    <location>
        <begin position="2928"/>
        <end position="2966"/>
    </location>
</feature>
<evidence type="ECO:0000256" key="11">
    <source>
        <dbReference type="ARBA" id="ARBA00023157"/>
    </source>
</evidence>
<dbReference type="SUPFAM" id="SSF63825">
    <property type="entry name" value="YWTD domain"/>
    <property type="match status" value="8"/>
</dbReference>
<feature type="disulfide bond" evidence="15">
    <location>
        <begin position="2664"/>
        <end position="2679"/>
    </location>
</feature>
<dbReference type="GO" id="GO:0003677">
    <property type="term" value="F:DNA binding"/>
    <property type="evidence" value="ECO:0007669"/>
    <property type="project" value="InterPro"/>
</dbReference>
<keyword evidence="9 18" id="KW-1133">Transmembrane helix</keyword>
<dbReference type="PROSITE" id="PS00022">
    <property type="entry name" value="EGF_1"/>
    <property type="match status" value="7"/>
</dbReference>
<dbReference type="PROSITE" id="PS51120">
    <property type="entry name" value="LDLRB"/>
    <property type="match status" value="16"/>
</dbReference>